<organism evidence="8 9">
    <name type="scientific">Mycolicibacterium fallax</name>
    <name type="common">Mycobacterium fallax</name>
    <dbReference type="NCBI Taxonomy" id="1793"/>
    <lineage>
        <taxon>Bacteria</taxon>
        <taxon>Bacillati</taxon>
        <taxon>Actinomycetota</taxon>
        <taxon>Actinomycetes</taxon>
        <taxon>Mycobacteriales</taxon>
        <taxon>Mycobacteriaceae</taxon>
        <taxon>Mycolicibacterium</taxon>
    </lineage>
</organism>
<sequence length="321" mass="33142">MTSPVLQVGPLPPMLERALQNDHAAHRLPDDPGAVETFLAEHAEEVRVLVTAGVAGVRGIDADLIAALPRLAAIAHCAVGYDNTDLHAAAARGIAVSNTPDVLTDCVADAAVGLMIDLLRGFSAADRYVRAGRWATAGPFPLTQRVSGARVGILGLGRIGTAIADRLRAFDCTISYHNRHPVPGSAHRYLPSPIALARAVDVLIVAAPGGAATHHLVDAAVLAALGPHGYLVNIARGSLIDEGALIRALRDGGIAGAGLDVFADEPNVPAELRSLDNAVLLPHLASATEQTRAAMSELTLRNVTSFLATGTLITPVPLPGG</sequence>
<evidence type="ECO:0000256" key="1">
    <source>
        <dbReference type="ARBA" id="ARBA00005854"/>
    </source>
</evidence>
<dbReference type="Gene3D" id="3.40.50.720">
    <property type="entry name" value="NAD(P)-binding Rossmann-like Domain"/>
    <property type="match status" value="2"/>
</dbReference>
<dbReference type="PROSITE" id="PS00065">
    <property type="entry name" value="D_2_HYDROXYACID_DH_1"/>
    <property type="match status" value="1"/>
</dbReference>
<keyword evidence="2" id="KW-0521">NADP</keyword>
<dbReference type="EMBL" id="LQOJ01000073">
    <property type="protein sequence ID" value="ORU96640.1"/>
    <property type="molecule type" value="Genomic_DNA"/>
</dbReference>
<dbReference type="RefSeq" id="WP_085100343.1">
    <property type="nucleotide sequence ID" value="NZ_AP022603.1"/>
</dbReference>
<dbReference type="InterPro" id="IPR006139">
    <property type="entry name" value="D-isomer_2_OHA_DH_cat_dom"/>
</dbReference>
<accession>A0A1X1QYY6</accession>
<dbReference type="GO" id="GO:0030267">
    <property type="term" value="F:glyoxylate reductase (NADPH) activity"/>
    <property type="evidence" value="ECO:0007669"/>
    <property type="project" value="TreeGrafter"/>
</dbReference>
<proteinExistence type="inferred from homology"/>
<dbReference type="InterPro" id="IPR036291">
    <property type="entry name" value="NAD(P)-bd_dom_sf"/>
</dbReference>
<dbReference type="STRING" id="1793.AWC04_18775"/>
<dbReference type="Proteomes" id="UP000193484">
    <property type="component" value="Unassembled WGS sequence"/>
</dbReference>
<evidence type="ECO:0000256" key="2">
    <source>
        <dbReference type="ARBA" id="ARBA00022857"/>
    </source>
</evidence>
<dbReference type="Pfam" id="PF02826">
    <property type="entry name" value="2-Hacid_dh_C"/>
    <property type="match status" value="1"/>
</dbReference>
<comment type="similarity">
    <text evidence="1 5">Belongs to the D-isomer specific 2-hydroxyacid dehydrogenase family.</text>
</comment>
<dbReference type="CDD" id="cd12156">
    <property type="entry name" value="HPPR"/>
    <property type="match status" value="1"/>
</dbReference>
<dbReference type="AlphaFoldDB" id="A0A1X1QYY6"/>
<keyword evidence="3 5" id="KW-0560">Oxidoreductase</keyword>
<dbReference type="PANTHER" id="PTHR10996">
    <property type="entry name" value="2-HYDROXYACID DEHYDROGENASE-RELATED"/>
    <property type="match status" value="1"/>
</dbReference>
<dbReference type="SUPFAM" id="SSF52283">
    <property type="entry name" value="Formate/glycerate dehydrogenase catalytic domain-like"/>
    <property type="match status" value="1"/>
</dbReference>
<dbReference type="GO" id="GO:0051287">
    <property type="term" value="F:NAD binding"/>
    <property type="evidence" value="ECO:0007669"/>
    <property type="project" value="InterPro"/>
</dbReference>
<reference evidence="8 9" key="1">
    <citation type="submission" date="2016-01" db="EMBL/GenBank/DDBJ databases">
        <title>The new phylogeny of the genus Mycobacterium.</title>
        <authorList>
            <person name="Tarcisio F."/>
            <person name="Conor M."/>
            <person name="Antonella G."/>
            <person name="Elisabetta G."/>
            <person name="Giulia F.S."/>
            <person name="Sara T."/>
            <person name="Anna F."/>
            <person name="Clotilde B."/>
            <person name="Roberto B."/>
            <person name="Veronica D.S."/>
            <person name="Fabio R."/>
            <person name="Monica P."/>
            <person name="Olivier J."/>
            <person name="Enrico T."/>
            <person name="Nicola S."/>
        </authorList>
    </citation>
    <scope>NUCLEOTIDE SEQUENCE [LARGE SCALE GENOMIC DNA]</scope>
    <source>
        <strain evidence="8 9">DSM 44179</strain>
    </source>
</reference>
<dbReference type="PANTHER" id="PTHR10996:SF178">
    <property type="entry name" value="2-HYDROXYACID DEHYDROGENASE YGL185C-RELATED"/>
    <property type="match status" value="1"/>
</dbReference>
<evidence type="ECO:0000256" key="3">
    <source>
        <dbReference type="ARBA" id="ARBA00023002"/>
    </source>
</evidence>
<dbReference type="InterPro" id="IPR006140">
    <property type="entry name" value="D-isomer_DH_NAD-bd"/>
</dbReference>
<comment type="caution">
    <text evidence="8">The sequence shown here is derived from an EMBL/GenBank/DDBJ whole genome shotgun (WGS) entry which is preliminary data.</text>
</comment>
<keyword evidence="4" id="KW-0520">NAD</keyword>
<evidence type="ECO:0000313" key="8">
    <source>
        <dbReference type="EMBL" id="ORU96640.1"/>
    </source>
</evidence>
<evidence type="ECO:0000256" key="4">
    <source>
        <dbReference type="ARBA" id="ARBA00023027"/>
    </source>
</evidence>
<dbReference type="SUPFAM" id="SSF51735">
    <property type="entry name" value="NAD(P)-binding Rossmann-fold domains"/>
    <property type="match status" value="1"/>
</dbReference>
<dbReference type="InterPro" id="IPR029752">
    <property type="entry name" value="D-isomer_DH_CS1"/>
</dbReference>
<gene>
    <name evidence="8" type="ORF">AWC04_18775</name>
</gene>
<dbReference type="OrthoDB" id="117809at2"/>
<feature type="domain" description="D-isomer specific 2-hydroxyacid dehydrogenase catalytic" evidence="6">
    <location>
        <begin position="37"/>
        <end position="316"/>
    </location>
</feature>
<dbReference type="InterPro" id="IPR050223">
    <property type="entry name" value="D-isomer_2-hydroxyacid_DH"/>
</dbReference>
<evidence type="ECO:0000259" key="7">
    <source>
        <dbReference type="Pfam" id="PF02826"/>
    </source>
</evidence>
<dbReference type="FunFam" id="3.40.50.720:FF:000213">
    <property type="entry name" value="Putative 2-hydroxyacid dehydrogenase"/>
    <property type="match status" value="1"/>
</dbReference>
<evidence type="ECO:0000256" key="5">
    <source>
        <dbReference type="RuleBase" id="RU003719"/>
    </source>
</evidence>
<evidence type="ECO:0000259" key="6">
    <source>
        <dbReference type="Pfam" id="PF00389"/>
    </source>
</evidence>
<dbReference type="Pfam" id="PF00389">
    <property type="entry name" value="2-Hacid_dh"/>
    <property type="match status" value="1"/>
</dbReference>
<keyword evidence="9" id="KW-1185">Reference proteome</keyword>
<feature type="domain" description="D-isomer specific 2-hydroxyacid dehydrogenase NAD-binding" evidence="7">
    <location>
        <begin position="112"/>
        <end position="285"/>
    </location>
</feature>
<protein>
    <submittedName>
        <fullName evidence="8">Hydroxyacid dehydrogenase</fullName>
    </submittedName>
</protein>
<dbReference type="GO" id="GO:0005829">
    <property type="term" value="C:cytosol"/>
    <property type="evidence" value="ECO:0007669"/>
    <property type="project" value="TreeGrafter"/>
</dbReference>
<name>A0A1X1QYY6_MYCFA</name>
<dbReference type="GO" id="GO:0016618">
    <property type="term" value="F:hydroxypyruvate reductase [NAD(P)H] activity"/>
    <property type="evidence" value="ECO:0007669"/>
    <property type="project" value="TreeGrafter"/>
</dbReference>
<evidence type="ECO:0000313" key="9">
    <source>
        <dbReference type="Proteomes" id="UP000193484"/>
    </source>
</evidence>